<evidence type="ECO:0000256" key="7">
    <source>
        <dbReference type="HAMAP-Rule" id="MF_00966"/>
    </source>
</evidence>
<dbReference type="Gene3D" id="3.40.50.720">
    <property type="entry name" value="NAD(P)-binding Rossmann-like Domain"/>
    <property type="match status" value="1"/>
</dbReference>
<name>A0A928V5M8_9GAMM</name>
<dbReference type="PIRSF" id="PIRSF000110">
    <property type="entry name" value="G6PD"/>
    <property type="match status" value="1"/>
</dbReference>
<dbReference type="InterPro" id="IPR022675">
    <property type="entry name" value="G6P_DH_C"/>
</dbReference>
<comment type="caution">
    <text evidence="7">Lacks conserved residue(s) required for the propagation of feature annotation.</text>
</comment>
<comment type="similarity">
    <text evidence="2 7">Belongs to the glucose-6-phosphate dehydrogenase family.</text>
</comment>
<dbReference type="Proteomes" id="UP000652567">
    <property type="component" value="Unassembled WGS sequence"/>
</dbReference>
<dbReference type="GO" id="GO:0005829">
    <property type="term" value="C:cytosol"/>
    <property type="evidence" value="ECO:0007669"/>
    <property type="project" value="TreeGrafter"/>
</dbReference>
<accession>A0A928V5M8</accession>
<keyword evidence="4 7" id="KW-0521">NADP</keyword>
<dbReference type="PRINTS" id="PR00079">
    <property type="entry name" value="G6PDHDRGNASE"/>
</dbReference>
<feature type="binding site" evidence="7">
    <location>
        <position position="145"/>
    </location>
    <ligand>
        <name>NADP(+)</name>
        <dbReference type="ChEBI" id="CHEBI:58349"/>
    </ligand>
</feature>
<evidence type="ECO:0000259" key="8">
    <source>
        <dbReference type="Pfam" id="PF00479"/>
    </source>
</evidence>
<dbReference type="InterPro" id="IPR036291">
    <property type="entry name" value="NAD(P)-bd_dom_sf"/>
</dbReference>
<evidence type="ECO:0000256" key="1">
    <source>
        <dbReference type="ARBA" id="ARBA00004937"/>
    </source>
</evidence>
<feature type="binding site" evidence="7">
    <location>
        <begin position="88"/>
        <end position="89"/>
    </location>
    <ligand>
        <name>NADP(+)</name>
        <dbReference type="ChEBI" id="CHEBI:58349"/>
    </ligand>
</feature>
<dbReference type="RefSeq" id="WP_193908561.1">
    <property type="nucleotide sequence ID" value="NZ_PRDL01000001.1"/>
</dbReference>
<dbReference type="SUPFAM" id="SSF55347">
    <property type="entry name" value="Glyceraldehyde-3-phosphate dehydrogenase-like, C-terminal domain"/>
    <property type="match status" value="1"/>
</dbReference>
<reference evidence="10" key="1">
    <citation type="submission" date="2018-07" db="EMBL/GenBank/DDBJ databases">
        <title>Genome assembly of strain Ka43.</title>
        <authorList>
            <person name="Kukolya J."/>
            <person name="Nagy I."/>
            <person name="Horvath B."/>
            <person name="Toth A."/>
        </authorList>
    </citation>
    <scope>NUCLEOTIDE SEQUENCE</scope>
    <source>
        <strain evidence="10">KB43</strain>
    </source>
</reference>
<dbReference type="GO" id="GO:0004345">
    <property type="term" value="F:glucose-6-phosphate dehydrogenase activity"/>
    <property type="evidence" value="ECO:0007669"/>
    <property type="project" value="UniProtKB-UniRule"/>
</dbReference>
<dbReference type="EMBL" id="PRDL01000001">
    <property type="protein sequence ID" value="MBE8717024.1"/>
    <property type="molecule type" value="Genomic_DNA"/>
</dbReference>
<organism evidence="10 11">
    <name type="scientific">Cellvibrio polysaccharolyticus</name>
    <dbReference type="NCBI Taxonomy" id="2082724"/>
    <lineage>
        <taxon>Bacteria</taxon>
        <taxon>Pseudomonadati</taxon>
        <taxon>Pseudomonadota</taxon>
        <taxon>Gammaproteobacteria</taxon>
        <taxon>Cellvibrionales</taxon>
        <taxon>Cellvibrionaceae</taxon>
        <taxon>Cellvibrio</taxon>
    </lineage>
</organism>
<dbReference type="SUPFAM" id="SSF51735">
    <property type="entry name" value="NAD(P)-binding Rossmann-fold domains"/>
    <property type="match status" value="1"/>
</dbReference>
<comment type="catalytic activity">
    <reaction evidence="7">
        <text>D-glucose 6-phosphate + NADP(+) = 6-phospho-D-glucono-1,5-lactone + NADPH + H(+)</text>
        <dbReference type="Rhea" id="RHEA:15841"/>
        <dbReference type="ChEBI" id="CHEBI:15378"/>
        <dbReference type="ChEBI" id="CHEBI:57783"/>
        <dbReference type="ChEBI" id="CHEBI:57955"/>
        <dbReference type="ChEBI" id="CHEBI:58349"/>
        <dbReference type="ChEBI" id="CHEBI:61548"/>
        <dbReference type="EC" id="1.1.1.49"/>
    </reaction>
</comment>
<feature type="domain" description="Glucose-6-phosphate dehydrogenase C-terminal" evidence="9">
    <location>
        <begin position="186"/>
        <end position="481"/>
    </location>
</feature>
<dbReference type="InterPro" id="IPR022674">
    <property type="entry name" value="G6P_DH_NAD-bd"/>
</dbReference>
<keyword evidence="5 7" id="KW-0560">Oxidoreductase</keyword>
<keyword evidence="3 7" id="KW-0313">Glucose metabolism</keyword>
<dbReference type="GO" id="GO:0009051">
    <property type="term" value="P:pentose-phosphate shunt, oxidative branch"/>
    <property type="evidence" value="ECO:0007669"/>
    <property type="project" value="TreeGrafter"/>
</dbReference>
<evidence type="ECO:0000256" key="5">
    <source>
        <dbReference type="ARBA" id="ARBA00023002"/>
    </source>
</evidence>
<dbReference type="PROSITE" id="PS00069">
    <property type="entry name" value="G6P_DEHYDROGENASE"/>
    <property type="match status" value="1"/>
</dbReference>
<feature type="binding site" evidence="7">
    <location>
        <position position="175"/>
    </location>
    <ligand>
        <name>substrate</name>
    </ligand>
</feature>
<comment type="pathway">
    <text evidence="1 7">Carbohydrate degradation; pentose phosphate pathway; D-ribulose 5-phosphate from D-glucose 6-phosphate (oxidative stage): step 1/3.</text>
</comment>
<feature type="binding site" evidence="7">
    <location>
        <position position="179"/>
    </location>
    <ligand>
        <name>substrate</name>
    </ligand>
</feature>
<dbReference type="Gene3D" id="3.30.360.10">
    <property type="entry name" value="Dihydrodipicolinate Reductase, domain 2"/>
    <property type="match status" value="1"/>
</dbReference>
<gene>
    <name evidence="7 10" type="primary">zwf</name>
    <name evidence="10" type="ORF">C4F51_07435</name>
</gene>
<evidence type="ECO:0000256" key="4">
    <source>
        <dbReference type="ARBA" id="ARBA00022857"/>
    </source>
</evidence>
<proteinExistence type="inferred from homology"/>
<dbReference type="GO" id="GO:0050661">
    <property type="term" value="F:NADP binding"/>
    <property type="evidence" value="ECO:0007669"/>
    <property type="project" value="UniProtKB-UniRule"/>
</dbReference>
<evidence type="ECO:0000256" key="2">
    <source>
        <dbReference type="ARBA" id="ARBA00009975"/>
    </source>
</evidence>
<feature type="binding site" evidence="7">
    <location>
        <position position="45"/>
    </location>
    <ligand>
        <name>NADP(+)</name>
        <dbReference type="ChEBI" id="CHEBI:58349"/>
    </ligand>
</feature>
<feature type="domain" description="Glucose-6-phosphate dehydrogenase NAD-binding" evidence="8">
    <location>
        <begin position="8"/>
        <end position="184"/>
    </location>
</feature>
<keyword evidence="6 7" id="KW-0119">Carbohydrate metabolism</keyword>
<dbReference type="PANTHER" id="PTHR23429:SF0">
    <property type="entry name" value="GLUCOSE-6-PHOSPHATE 1-DEHYDROGENASE"/>
    <property type="match status" value="1"/>
</dbReference>
<dbReference type="EC" id="1.1.1.49" evidence="7"/>
<evidence type="ECO:0000313" key="11">
    <source>
        <dbReference type="Proteomes" id="UP000652567"/>
    </source>
</evidence>
<dbReference type="Pfam" id="PF00479">
    <property type="entry name" value="G6PD_N"/>
    <property type="match status" value="1"/>
</dbReference>
<feature type="binding site" evidence="7">
    <location>
        <position position="335"/>
    </location>
    <ligand>
        <name>substrate</name>
    </ligand>
</feature>
<evidence type="ECO:0000256" key="3">
    <source>
        <dbReference type="ARBA" id="ARBA00022526"/>
    </source>
</evidence>
<dbReference type="NCBIfam" id="TIGR00871">
    <property type="entry name" value="zwf"/>
    <property type="match status" value="1"/>
</dbReference>
<protein>
    <recommendedName>
        <fullName evidence="7">Glucose-6-phosphate 1-dehydrogenase</fullName>
        <shortName evidence="7">G6PD</shortName>
        <ecNumber evidence="7">1.1.1.49</ecNumber>
    </recommendedName>
</protein>
<evidence type="ECO:0000256" key="6">
    <source>
        <dbReference type="ARBA" id="ARBA00023277"/>
    </source>
</evidence>
<dbReference type="GO" id="GO:0006006">
    <property type="term" value="P:glucose metabolic process"/>
    <property type="evidence" value="ECO:0007669"/>
    <property type="project" value="UniProtKB-KW"/>
</dbReference>
<dbReference type="AlphaFoldDB" id="A0A928V5M8"/>
<dbReference type="HAMAP" id="MF_00966">
    <property type="entry name" value="G6PD"/>
    <property type="match status" value="1"/>
</dbReference>
<keyword evidence="11" id="KW-1185">Reference proteome</keyword>
<dbReference type="InterPro" id="IPR019796">
    <property type="entry name" value="G6P_DH_AS"/>
</dbReference>
<comment type="function">
    <text evidence="7">Catalyzes the oxidation of glucose 6-phosphate to 6-phosphogluconolactone.</text>
</comment>
<evidence type="ECO:0000259" key="9">
    <source>
        <dbReference type="Pfam" id="PF02781"/>
    </source>
</evidence>
<dbReference type="Pfam" id="PF02781">
    <property type="entry name" value="G6PD_C"/>
    <property type="match status" value="1"/>
</dbReference>
<feature type="binding site" evidence="7">
    <location>
        <position position="232"/>
    </location>
    <ligand>
        <name>substrate</name>
    </ligand>
</feature>
<feature type="binding site" evidence="7">
    <location>
        <position position="213"/>
    </location>
    <ligand>
        <name>substrate</name>
    </ligand>
</feature>
<feature type="active site" description="Proton acceptor" evidence="7">
    <location>
        <position position="237"/>
    </location>
</feature>
<sequence>MLEAFDFVIFGGAGDLALRKLVPAFYRAYRNGELPKGTRIIPTCRNTDVVRDYKNKVREAAQKHLRADEFVDADWQAFEEYIFPIFLDIAKKDEKWDEMGALLNGSGNAQRVFYLSTPPSVFSVCSKHLSETGLITPTSRVVVEKPLGYDSASAEEINSQIAEYFDESCIFRIDHYLGKETVQNLLALRFANGMFEHLWDAKTIDHVQITIAETVGLEGRASFYNDAGAMRDMVQNHILQLLCLVAMESPNRLTADRVRAEKLKVLENLRPLTGNSVKINTVRGQFAAGEINGKPVPAYQEELGSTSSTETYVAIRAHIDNSRWANVPFYLRTGKRMKQRFAEIVIQYKDVAHRVYPEAAGKTVPNRLVIRLQPEENIKIVMTTRNLEKQETELRPVVLNFNFADTYKDFQSDAYKRLMLDAAKNDASLFIHRAEVAAAWGWVDPIIEAWARPENNPHFYRAGGWGPQAADELIQSDGRNWFVVDELAAEGDSDDR</sequence>
<dbReference type="PANTHER" id="PTHR23429">
    <property type="entry name" value="GLUCOSE-6-PHOSPHATE 1-DEHYDROGENASE G6PD"/>
    <property type="match status" value="1"/>
</dbReference>
<dbReference type="InterPro" id="IPR001282">
    <property type="entry name" value="G6P_DH"/>
</dbReference>
<comment type="caution">
    <text evidence="10">The sequence shown here is derived from an EMBL/GenBank/DDBJ whole genome shotgun (WGS) entry which is preliminary data.</text>
</comment>
<evidence type="ECO:0000313" key="10">
    <source>
        <dbReference type="EMBL" id="MBE8717024.1"/>
    </source>
</evidence>